<keyword evidence="2" id="KW-1133">Transmembrane helix</keyword>
<feature type="region of interest" description="Disordered" evidence="1">
    <location>
        <begin position="152"/>
        <end position="201"/>
    </location>
</feature>
<evidence type="ECO:0000313" key="3">
    <source>
        <dbReference type="EMBL" id="CAD9248638.1"/>
    </source>
</evidence>
<feature type="compositionally biased region" description="Low complexity" evidence="1">
    <location>
        <begin position="73"/>
        <end position="94"/>
    </location>
</feature>
<evidence type="ECO:0000256" key="2">
    <source>
        <dbReference type="SAM" id="Phobius"/>
    </source>
</evidence>
<keyword evidence="2" id="KW-0472">Membrane</keyword>
<name>A0A7S1TXL5_9STRA</name>
<feature type="region of interest" description="Disordered" evidence="1">
    <location>
        <begin position="1"/>
        <end position="25"/>
    </location>
</feature>
<gene>
    <name evidence="3" type="ORF">PPAR1163_LOCUS6998</name>
</gene>
<evidence type="ECO:0000256" key="1">
    <source>
        <dbReference type="SAM" id="MobiDB-lite"/>
    </source>
</evidence>
<sequence length="288" mass="29962">MDRREECKEPPAAARDMGESWATVGSPSAASSVWASSYTSTSVFAPGVFQAVGARLYNSGASTAPATPRTILSSPAASSPQSFSSSSPSSLSPARKAGPRLPLFVAIALAAAFAAVAVQGAWHLARPEAAPQPGRAANLASLADRGLAEPLQPLVSMEATKTQGRKARSPLKMPKAPPQPAPKRRRRQEKAGEAGSGEESALVMQREWEAAAEDCTDEQPIMLLDGCFMKIQAGPCAAKAIRGAQRGARNIGLAVENFVRSHKDEIKVAATAALGAVVAAATFAFEDR</sequence>
<proteinExistence type="predicted"/>
<accession>A0A7S1TXL5</accession>
<feature type="transmembrane region" description="Helical" evidence="2">
    <location>
        <begin position="101"/>
        <end position="122"/>
    </location>
</feature>
<organism evidence="3">
    <name type="scientific">Phaeomonas parva</name>
    <dbReference type="NCBI Taxonomy" id="124430"/>
    <lineage>
        <taxon>Eukaryota</taxon>
        <taxon>Sar</taxon>
        <taxon>Stramenopiles</taxon>
        <taxon>Ochrophyta</taxon>
        <taxon>Pinguiophyceae</taxon>
        <taxon>Pinguiochrysidales</taxon>
        <taxon>Pinguiochrysidaceae</taxon>
        <taxon>Phaeomonas</taxon>
    </lineage>
</organism>
<keyword evidence="2" id="KW-0812">Transmembrane</keyword>
<dbReference type="EMBL" id="HBGJ01011187">
    <property type="protein sequence ID" value="CAD9248638.1"/>
    <property type="molecule type" value="Transcribed_RNA"/>
</dbReference>
<dbReference type="AlphaFoldDB" id="A0A7S1TXL5"/>
<feature type="region of interest" description="Disordered" evidence="1">
    <location>
        <begin position="61"/>
        <end position="95"/>
    </location>
</feature>
<reference evidence="3" key="1">
    <citation type="submission" date="2021-01" db="EMBL/GenBank/DDBJ databases">
        <authorList>
            <person name="Corre E."/>
            <person name="Pelletier E."/>
            <person name="Niang G."/>
            <person name="Scheremetjew M."/>
            <person name="Finn R."/>
            <person name="Kale V."/>
            <person name="Holt S."/>
            <person name="Cochrane G."/>
            <person name="Meng A."/>
            <person name="Brown T."/>
            <person name="Cohen L."/>
        </authorList>
    </citation>
    <scope>NUCLEOTIDE SEQUENCE</scope>
    <source>
        <strain evidence="3">CCMP2877</strain>
    </source>
</reference>
<protein>
    <submittedName>
        <fullName evidence="3">Uncharacterized protein</fullName>
    </submittedName>
</protein>